<gene>
    <name evidence="6" type="ORF">SNE34_04495</name>
</gene>
<dbReference type="Proteomes" id="UP001355056">
    <property type="component" value="Unassembled WGS sequence"/>
</dbReference>
<feature type="domain" description="Gp5/Type VI secretion system Vgr protein OB-fold" evidence="3">
    <location>
        <begin position="450"/>
        <end position="498"/>
    </location>
</feature>
<feature type="region of interest" description="Disordered" evidence="2">
    <location>
        <begin position="424"/>
        <end position="453"/>
    </location>
</feature>
<evidence type="ECO:0000313" key="6">
    <source>
        <dbReference type="EMBL" id="MEG3183271.1"/>
    </source>
</evidence>
<accession>A0ABU7YWH7</accession>
<keyword evidence="7" id="KW-1185">Reference proteome</keyword>
<protein>
    <submittedName>
        <fullName evidence="6">Type VI secretion system Vgr family protein</fullName>
    </submittedName>
</protein>
<reference evidence="6 7" key="1">
    <citation type="journal article" date="2016" name="Int. J. Syst. Evol. Microbiol.">
        <title>Lysobacter erysipheiresistens sp. nov., an antagonist of powdery mildew, isolated from tobacco-cultivated soil.</title>
        <authorList>
            <person name="Xie B."/>
            <person name="Li T."/>
            <person name="Lin X."/>
            <person name="Wang C.J."/>
            <person name="Chen Y.J."/>
            <person name="Liu W.J."/>
            <person name="Zhao Z.W."/>
        </authorList>
    </citation>
    <scope>NUCLEOTIDE SEQUENCE [LARGE SCALE GENOMIC DNA]</scope>
    <source>
        <strain evidence="6 7">RS-LYSO-3</strain>
    </source>
</reference>
<evidence type="ECO:0000259" key="4">
    <source>
        <dbReference type="Pfam" id="PF10106"/>
    </source>
</evidence>
<sequence>MDMDVQSLAATAGRLLAKLSQDTRLIEIGTPDAAGALPDALVVERFEGFESVCADFRFDIDCLSTSAFLDAKALVGQPLALRLRQADGSLRHWHGHCTTVAPLGSDGGLARYRLTMAPWTAFLKLRRNAIIFQDLDALGVIEQIFDDYPQASYRVDATQALPTFPITTQYRQSDHDFVFRLLADAGLAWRFEHAQEGEGGHTLVIFDRDATVPESGPVRFHRTDATEASDAINHFTEQRQATANAVTTASWQPERVEAHAASLDADPAGPNLPTREVYTAPRAGRYAARNHADLAADLQLDALRLPRRLHAGAGSARGLVAGLGFTLTQHPDLSGQRFVPLAIEHVVANNLGSGIVALLDNTDLERGSYHNRFVAVPGDTAIVPMSRPKPTAPGPQTARVVGLPDASVTSTRDHQVRIQFPWQRGTAPNRGGLADTGSSAHPDGHAPGDGTSGTWVRVAEWQAGPNWGSHALPRIGSEVLVEFLHGDIDQPLVIGQLYNGEVAPPFALGDASNHPGTVSGLHSQSLDGSGTQQWLMDDARGQLRQRLHTSLADSRLELGYLLDHDNASRGSLRGQGFDLATLGWANLRAGQGVLLSTSARSNATSTQLDVNEAVSQLKGAERTAQALSDAAEGSEVAPLKANENQTRLTAALDAEQDGKHVGSINGQPSTKPTGSNRDGGDPVEKFATPLLLADSPDAIVLTTPNSALAYAGGNTHLTSQQDTHLAAGHTFAGVSGGHVALFAQTGPVKAIAANGPLSLQAHAGPLELLADKSVTVTATDERIDVLSKSKIVLQAGQTQITLEGGDITFACPGNFTVRAGQMPFKGGANGAAVLGMLPDTRVTRPEQYSQVIHIVGLTSNPFTFGARPHVVINQKNGQRLAQTHSDDSFVSGRFFSANQENEVSVFVRQGEWEFDEIMDDMEVQVEANGS</sequence>
<evidence type="ECO:0000259" key="3">
    <source>
        <dbReference type="Pfam" id="PF04717"/>
    </source>
</evidence>
<dbReference type="Gene3D" id="4.10.220.110">
    <property type="match status" value="1"/>
</dbReference>
<dbReference type="SUPFAM" id="SSF69255">
    <property type="entry name" value="gp5 N-terminal domain-like"/>
    <property type="match status" value="1"/>
</dbReference>
<dbReference type="Gene3D" id="2.40.50.230">
    <property type="entry name" value="Gp5 N-terminal domain"/>
    <property type="match status" value="1"/>
</dbReference>
<dbReference type="Pfam" id="PF10106">
    <property type="entry name" value="DUF2345"/>
    <property type="match status" value="1"/>
</dbReference>
<evidence type="ECO:0000256" key="1">
    <source>
        <dbReference type="ARBA" id="ARBA00005558"/>
    </source>
</evidence>
<comment type="caution">
    <text evidence="6">The sequence shown here is derived from an EMBL/GenBank/DDBJ whole genome shotgun (WGS) entry which is preliminary data.</text>
</comment>
<dbReference type="InterPro" id="IPR028244">
    <property type="entry name" value="T6SS_Rhs_Vgr_dom"/>
</dbReference>
<dbReference type="RefSeq" id="WP_332615105.1">
    <property type="nucleotide sequence ID" value="NZ_JAXGFP010000002.1"/>
</dbReference>
<dbReference type="InterPro" id="IPR018769">
    <property type="entry name" value="VgrG2_DUF2345"/>
</dbReference>
<dbReference type="Pfam" id="PF05954">
    <property type="entry name" value="Phage_GPD"/>
    <property type="match status" value="1"/>
</dbReference>
<evidence type="ECO:0000259" key="5">
    <source>
        <dbReference type="Pfam" id="PF13296"/>
    </source>
</evidence>
<feature type="domain" description="Putative type VI secretion system Rhs element associated Vgr" evidence="5">
    <location>
        <begin position="525"/>
        <end position="631"/>
    </location>
</feature>
<dbReference type="InterPro" id="IPR017847">
    <property type="entry name" value="T6SS_RhsGE_Vgr_subset"/>
</dbReference>
<dbReference type="InterPro" id="IPR006531">
    <property type="entry name" value="Gp5/Vgr_OB"/>
</dbReference>
<name>A0ABU7YWH7_9GAMM</name>
<organism evidence="6 7">
    <name type="scientific">Novilysobacter erysipheiresistens</name>
    <dbReference type="NCBI Taxonomy" id="1749332"/>
    <lineage>
        <taxon>Bacteria</taxon>
        <taxon>Pseudomonadati</taxon>
        <taxon>Pseudomonadota</taxon>
        <taxon>Gammaproteobacteria</taxon>
        <taxon>Lysobacterales</taxon>
        <taxon>Lysobacteraceae</taxon>
        <taxon>Novilysobacter</taxon>
    </lineage>
</organism>
<dbReference type="InterPro" id="IPR006533">
    <property type="entry name" value="T6SS_Vgr_RhsGE"/>
</dbReference>
<evidence type="ECO:0000313" key="7">
    <source>
        <dbReference type="Proteomes" id="UP001355056"/>
    </source>
</evidence>
<feature type="compositionally biased region" description="Polar residues" evidence="2">
    <location>
        <begin position="664"/>
        <end position="676"/>
    </location>
</feature>
<evidence type="ECO:0000256" key="2">
    <source>
        <dbReference type="SAM" id="MobiDB-lite"/>
    </source>
</evidence>
<dbReference type="SUPFAM" id="SSF69279">
    <property type="entry name" value="Phage tail proteins"/>
    <property type="match status" value="2"/>
</dbReference>
<dbReference type="Pfam" id="PF04717">
    <property type="entry name" value="Phage_base_V"/>
    <property type="match status" value="1"/>
</dbReference>
<dbReference type="Pfam" id="PF13296">
    <property type="entry name" value="T6SS_Vgr"/>
    <property type="match status" value="1"/>
</dbReference>
<dbReference type="SUPFAM" id="SSF69349">
    <property type="entry name" value="Phage fibre proteins"/>
    <property type="match status" value="1"/>
</dbReference>
<dbReference type="EMBL" id="JAXGFP010000002">
    <property type="protein sequence ID" value="MEG3183271.1"/>
    <property type="molecule type" value="Genomic_DNA"/>
</dbReference>
<dbReference type="InterPro" id="IPR037026">
    <property type="entry name" value="Vgr_OB-fold_dom_sf"/>
</dbReference>
<comment type="similarity">
    <text evidence="1">Belongs to the VgrG protein family.</text>
</comment>
<dbReference type="NCBIfam" id="TIGR03361">
    <property type="entry name" value="VI_Rhs_Vgr"/>
    <property type="match status" value="1"/>
</dbReference>
<dbReference type="NCBIfam" id="TIGR01646">
    <property type="entry name" value="vgr_GE"/>
    <property type="match status" value="1"/>
</dbReference>
<dbReference type="Gene3D" id="2.30.110.50">
    <property type="match status" value="1"/>
</dbReference>
<proteinExistence type="inferred from homology"/>
<feature type="region of interest" description="Disordered" evidence="2">
    <location>
        <begin position="653"/>
        <end position="684"/>
    </location>
</feature>
<dbReference type="Gene3D" id="3.55.50.10">
    <property type="entry name" value="Baseplate protein-like domains"/>
    <property type="match status" value="1"/>
</dbReference>
<feature type="domain" description="DUF2345" evidence="4">
    <location>
        <begin position="680"/>
        <end position="828"/>
    </location>
</feature>